<feature type="transmembrane region" description="Helical" evidence="8">
    <location>
        <begin position="57"/>
        <end position="77"/>
    </location>
</feature>
<dbReference type="Proteomes" id="UP001256646">
    <property type="component" value="Unassembled WGS sequence"/>
</dbReference>
<dbReference type="NCBIfam" id="TIGR00801">
    <property type="entry name" value="ncs2"/>
    <property type="match status" value="1"/>
</dbReference>
<dbReference type="NCBIfam" id="TIGR03173">
    <property type="entry name" value="pbuX"/>
    <property type="match status" value="1"/>
</dbReference>
<feature type="transmembrane region" description="Helical" evidence="8">
    <location>
        <begin position="169"/>
        <end position="187"/>
    </location>
</feature>
<accession>A0ABU1ECS7</accession>
<name>A0ABU1ECS7_9CLOT</name>
<gene>
    <name evidence="9" type="ORF">RGC78_01760</name>
</gene>
<feature type="transmembrane region" description="Helical" evidence="8">
    <location>
        <begin position="244"/>
        <end position="269"/>
    </location>
</feature>
<feature type="transmembrane region" description="Helical" evidence="8">
    <location>
        <begin position="343"/>
        <end position="368"/>
    </location>
</feature>
<evidence type="ECO:0000313" key="10">
    <source>
        <dbReference type="Proteomes" id="UP001256646"/>
    </source>
</evidence>
<keyword evidence="6 8" id="KW-1133">Transmembrane helix</keyword>
<evidence type="ECO:0000256" key="6">
    <source>
        <dbReference type="ARBA" id="ARBA00022989"/>
    </source>
</evidence>
<dbReference type="RefSeq" id="WP_252224529.1">
    <property type="nucleotide sequence ID" value="NZ_JAVJAN010000003.1"/>
</dbReference>
<keyword evidence="7 8" id="KW-0472">Membrane</keyword>
<evidence type="ECO:0000256" key="3">
    <source>
        <dbReference type="ARBA" id="ARBA00022448"/>
    </source>
</evidence>
<keyword evidence="4" id="KW-1003">Cell membrane</keyword>
<reference evidence="9 10" key="1">
    <citation type="submission" date="2023-09" db="EMBL/GenBank/DDBJ databases">
        <authorList>
            <person name="Zhai L."/>
        </authorList>
    </citation>
    <scope>NUCLEOTIDE SEQUENCE [LARGE SCALE GENOMIC DNA]</scope>
    <source>
        <strain evidence="9 10">5 N-1</strain>
    </source>
</reference>
<feature type="transmembrane region" description="Helical" evidence="8">
    <location>
        <begin position="135"/>
        <end position="157"/>
    </location>
</feature>
<comment type="subcellular location">
    <subcellularLocation>
        <location evidence="1">Cell membrane</location>
        <topology evidence="1">Multi-pass membrane protein</topology>
    </subcellularLocation>
</comment>
<dbReference type="EMBL" id="JAVJAN010000003">
    <property type="protein sequence ID" value="MDR5586188.1"/>
    <property type="molecule type" value="Genomic_DNA"/>
</dbReference>
<evidence type="ECO:0000256" key="1">
    <source>
        <dbReference type="ARBA" id="ARBA00004651"/>
    </source>
</evidence>
<feature type="transmembrane region" description="Helical" evidence="8">
    <location>
        <begin position="380"/>
        <end position="402"/>
    </location>
</feature>
<feature type="transmembrane region" description="Helical" evidence="8">
    <location>
        <begin position="31"/>
        <end position="50"/>
    </location>
</feature>
<evidence type="ECO:0000256" key="5">
    <source>
        <dbReference type="ARBA" id="ARBA00022692"/>
    </source>
</evidence>
<keyword evidence="5 8" id="KW-0812">Transmembrane</keyword>
<sequence length="462" mass="48388">MSSENNTKTVDKVNEMLPIGQLATFGLQHVLAMYAGAVAVPLIIGAAVGLSPEQLSLLVAADLFTCGIATLLQAIGIGNFAGIKLPVILGCTFAAVGPLIIIGKSLGMDYAYGSIIVGAIVIILIAPLYGKLLKFFPTVVTGSVVTIIGLSLINVGITSCGGGANATDFGSVRNILLSIFVMLVILISNKYLKGFFQSIAVLNGIILGTIVGAFMGMVDFSVVSEAKWISFVKPFTFGIPKFNAGAVFMMTLVMVVVMIESTGTFLGVSKLCDKKLNEKDIVKGLRAEGIATILGGIFNSFPYTTFNQNLGLLSLSKVFSRFVVVASGIILMALGLIPKFAALATIIPQPVIGGATTIMFGTVAVAGIKMLLDIDLEKNSNVLIVATSLAVGLGITAVPTLLSQTPQFVQSIFGSGIVSGSIVAIVLNAWLNYGEAESNFSDNCDDDNHIKLKDRQECKIKS</sequence>
<dbReference type="PANTHER" id="PTHR42810:SF4">
    <property type="entry name" value="URIC ACID TRANSPORTER UACT"/>
    <property type="match status" value="1"/>
</dbReference>
<dbReference type="Pfam" id="PF00860">
    <property type="entry name" value="Xan_ur_permease"/>
    <property type="match status" value="1"/>
</dbReference>
<keyword evidence="10" id="KW-1185">Reference proteome</keyword>
<dbReference type="InterPro" id="IPR006042">
    <property type="entry name" value="Xan_ur_permease"/>
</dbReference>
<keyword evidence="3" id="KW-0813">Transport</keyword>
<feature type="transmembrane region" description="Helical" evidence="8">
    <location>
        <begin position="289"/>
        <end position="306"/>
    </location>
</feature>
<protein>
    <submittedName>
        <fullName evidence="9">Nucleobase:cation symporter-2 family protein</fullName>
    </submittedName>
</protein>
<evidence type="ECO:0000256" key="8">
    <source>
        <dbReference type="SAM" id="Phobius"/>
    </source>
</evidence>
<feature type="transmembrane region" description="Helical" evidence="8">
    <location>
        <begin position="199"/>
        <end position="223"/>
    </location>
</feature>
<dbReference type="InterPro" id="IPR017588">
    <property type="entry name" value="UacT-like"/>
</dbReference>
<dbReference type="InterPro" id="IPR006043">
    <property type="entry name" value="NCS2"/>
</dbReference>
<feature type="transmembrane region" description="Helical" evidence="8">
    <location>
        <begin position="110"/>
        <end position="129"/>
    </location>
</feature>
<comment type="similarity">
    <text evidence="2">Belongs to the nucleobase:cation symporter-2 (NCS2) (TC 2.A.40) family.</text>
</comment>
<comment type="caution">
    <text evidence="9">The sequence shown here is derived from an EMBL/GenBank/DDBJ whole genome shotgun (WGS) entry which is preliminary data.</text>
</comment>
<proteinExistence type="inferred from homology"/>
<dbReference type="NCBIfam" id="NF037981">
    <property type="entry name" value="NCS2_1"/>
    <property type="match status" value="1"/>
</dbReference>
<organism evidence="9 10">
    <name type="scientific">Clostridium aquiflavi</name>
    <dbReference type="NCBI Taxonomy" id="3073603"/>
    <lineage>
        <taxon>Bacteria</taxon>
        <taxon>Bacillati</taxon>
        <taxon>Bacillota</taxon>
        <taxon>Clostridia</taxon>
        <taxon>Eubacteriales</taxon>
        <taxon>Clostridiaceae</taxon>
        <taxon>Clostridium</taxon>
    </lineage>
</organism>
<evidence type="ECO:0000313" key="9">
    <source>
        <dbReference type="EMBL" id="MDR5586188.1"/>
    </source>
</evidence>
<feature type="transmembrane region" description="Helical" evidence="8">
    <location>
        <begin position="408"/>
        <end position="431"/>
    </location>
</feature>
<evidence type="ECO:0000256" key="7">
    <source>
        <dbReference type="ARBA" id="ARBA00023136"/>
    </source>
</evidence>
<dbReference type="PANTHER" id="PTHR42810">
    <property type="entry name" value="PURINE PERMEASE C1399.01C-RELATED"/>
    <property type="match status" value="1"/>
</dbReference>
<feature type="transmembrane region" description="Helical" evidence="8">
    <location>
        <begin position="318"/>
        <end position="337"/>
    </location>
</feature>
<feature type="transmembrane region" description="Helical" evidence="8">
    <location>
        <begin position="83"/>
        <end position="103"/>
    </location>
</feature>
<evidence type="ECO:0000256" key="4">
    <source>
        <dbReference type="ARBA" id="ARBA00022475"/>
    </source>
</evidence>
<evidence type="ECO:0000256" key="2">
    <source>
        <dbReference type="ARBA" id="ARBA00008821"/>
    </source>
</evidence>
<dbReference type="PROSITE" id="PS01116">
    <property type="entry name" value="XANTH_URACIL_PERMASE"/>
    <property type="match status" value="1"/>
</dbReference>